<keyword evidence="10" id="KW-1185">Reference proteome</keyword>
<dbReference type="AlphaFoldDB" id="A0A1M4YF51"/>
<feature type="domain" description="DDH" evidence="6">
    <location>
        <begin position="71"/>
        <end position="199"/>
    </location>
</feature>
<evidence type="ECO:0000259" key="8">
    <source>
        <dbReference type="Pfam" id="PF17768"/>
    </source>
</evidence>
<proteinExistence type="inferred from homology"/>
<keyword evidence="4" id="KW-0378">Hydrolase</keyword>
<dbReference type="STRING" id="1121391.SAMN02745206_01236"/>
<gene>
    <name evidence="9" type="ORF">SAMN02745206_01236</name>
</gene>
<evidence type="ECO:0000256" key="4">
    <source>
        <dbReference type="ARBA" id="ARBA00022801"/>
    </source>
</evidence>
<dbReference type="RefSeq" id="WP_143156378.1">
    <property type="nucleotide sequence ID" value="NZ_FQVB01000010.1"/>
</dbReference>
<dbReference type="InterPro" id="IPR051673">
    <property type="entry name" value="SSDNA_exonuclease_RecJ"/>
</dbReference>
<dbReference type="Pfam" id="PF01368">
    <property type="entry name" value="DHH"/>
    <property type="match status" value="1"/>
</dbReference>
<evidence type="ECO:0000256" key="3">
    <source>
        <dbReference type="ARBA" id="ARBA00022722"/>
    </source>
</evidence>
<keyword evidence="5 9" id="KW-0269">Exonuclease</keyword>
<protein>
    <recommendedName>
        <fullName evidence="2">Single-stranded-DNA-specific exonuclease RecJ</fullName>
    </recommendedName>
</protein>
<sequence>MKPARRRWMLACPEKPRNARDVMDLVLRSRGLGPDVFPPIDLALLERYLPLRGMEEAAHVTARHIVRGSGILIVGDYDCDGITSAAQLDLFLRDIGHENRRVAIPRRAEGYGVPLRAVEAAEDCRLLVALDCGTLDREAVTAARRKGMDVVVIDHHEVILDRLAPATVLVNPKHPDCPSPFKEFCSAGLTLLFLTRLRRALNGTHGHVPLDGRYLSLAGVGTIADMVPLTGGNRILAGAGLKALNGSAHMPLAQLQKAAGLEKRPVRAGEVAYHMAPRLNAAGRMGDPARAFDLLTAEDPEAARRLAEELGRLNARRQKDVTRILDDIRGRIQEGASGRRTVVLDDPSWNPGLVGIVATKVQQELLYGPVVLLGADHPDAPVFRGSVRSIPGYDVHHALSLCSDLLVQWGGHKMAAGVTLEPDRVEVFARRFEEVAQQAEPDLFVPRGRIDLELAPDLVDRDLYEALLTLEPYGVGNPAPIFLARNVPLEGLRTFGKQGAHLALRDVRSGVPAVYWNGAASWASKGPGGGPRPADVVFRIEWDDYRRCPRLNVVDLFPEGIPLQQSPPPPF</sequence>
<evidence type="ECO:0000256" key="2">
    <source>
        <dbReference type="ARBA" id="ARBA00019841"/>
    </source>
</evidence>
<dbReference type="GO" id="GO:0003676">
    <property type="term" value="F:nucleic acid binding"/>
    <property type="evidence" value="ECO:0007669"/>
    <property type="project" value="InterPro"/>
</dbReference>
<comment type="similarity">
    <text evidence="1">Belongs to the RecJ family.</text>
</comment>
<evidence type="ECO:0000256" key="5">
    <source>
        <dbReference type="ARBA" id="ARBA00022839"/>
    </source>
</evidence>
<dbReference type="Proteomes" id="UP000184076">
    <property type="component" value="Unassembled WGS sequence"/>
</dbReference>
<evidence type="ECO:0000259" key="7">
    <source>
        <dbReference type="Pfam" id="PF02272"/>
    </source>
</evidence>
<dbReference type="OrthoDB" id="9809852at2"/>
<dbReference type="InterPro" id="IPR003156">
    <property type="entry name" value="DHHA1_dom"/>
</dbReference>
<feature type="domain" description="RecJ OB" evidence="8">
    <location>
        <begin position="450"/>
        <end position="550"/>
    </location>
</feature>
<evidence type="ECO:0000256" key="1">
    <source>
        <dbReference type="ARBA" id="ARBA00005915"/>
    </source>
</evidence>
<dbReference type="PANTHER" id="PTHR30255:SF2">
    <property type="entry name" value="SINGLE-STRANDED-DNA-SPECIFIC EXONUCLEASE RECJ"/>
    <property type="match status" value="1"/>
</dbReference>
<accession>A0A1M4YF51</accession>
<dbReference type="Pfam" id="PF02272">
    <property type="entry name" value="DHHA1"/>
    <property type="match status" value="1"/>
</dbReference>
<dbReference type="PANTHER" id="PTHR30255">
    <property type="entry name" value="SINGLE-STRANDED-DNA-SPECIFIC EXONUCLEASE RECJ"/>
    <property type="match status" value="1"/>
</dbReference>
<feature type="domain" description="DHHA1" evidence="7">
    <location>
        <begin position="343"/>
        <end position="437"/>
    </location>
</feature>
<dbReference type="EMBL" id="FQVB01000010">
    <property type="protein sequence ID" value="SHF04112.1"/>
    <property type="molecule type" value="Genomic_DNA"/>
</dbReference>
<dbReference type="InterPro" id="IPR001667">
    <property type="entry name" value="DDH_dom"/>
</dbReference>
<dbReference type="GO" id="GO:0004527">
    <property type="term" value="F:exonuclease activity"/>
    <property type="evidence" value="ECO:0007669"/>
    <property type="project" value="UniProtKB-KW"/>
</dbReference>
<dbReference type="Gene3D" id="3.90.1640.30">
    <property type="match status" value="1"/>
</dbReference>
<reference evidence="10" key="1">
    <citation type="submission" date="2016-11" db="EMBL/GenBank/DDBJ databases">
        <authorList>
            <person name="Varghese N."/>
            <person name="Submissions S."/>
        </authorList>
    </citation>
    <scope>NUCLEOTIDE SEQUENCE [LARGE SCALE GENOMIC DNA]</scope>
    <source>
        <strain evidence="10">DSM 9756</strain>
    </source>
</reference>
<name>A0A1M4YF51_9BACT</name>
<evidence type="ECO:0000313" key="10">
    <source>
        <dbReference type="Proteomes" id="UP000184076"/>
    </source>
</evidence>
<evidence type="ECO:0000313" key="9">
    <source>
        <dbReference type="EMBL" id="SHF04112.1"/>
    </source>
</evidence>
<evidence type="ECO:0000259" key="6">
    <source>
        <dbReference type="Pfam" id="PF01368"/>
    </source>
</evidence>
<dbReference type="InterPro" id="IPR038763">
    <property type="entry name" value="DHH_sf"/>
</dbReference>
<keyword evidence="3" id="KW-0540">Nuclease</keyword>
<dbReference type="SUPFAM" id="SSF64182">
    <property type="entry name" value="DHH phosphoesterases"/>
    <property type="match status" value="1"/>
</dbReference>
<dbReference type="Gene3D" id="3.10.310.30">
    <property type="match status" value="1"/>
</dbReference>
<dbReference type="Pfam" id="PF17768">
    <property type="entry name" value="RecJ_OB"/>
    <property type="match status" value="1"/>
</dbReference>
<dbReference type="InterPro" id="IPR041122">
    <property type="entry name" value="RecJ_OB"/>
</dbReference>
<organism evidence="9 10">
    <name type="scientific">Desulfacinum infernum DSM 9756</name>
    <dbReference type="NCBI Taxonomy" id="1121391"/>
    <lineage>
        <taxon>Bacteria</taxon>
        <taxon>Pseudomonadati</taxon>
        <taxon>Thermodesulfobacteriota</taxon>
        <taxon>Syntrophobacteria</taxon>
        <taxon>Syntrophobacterales</taxon>
        <taxon>Syntrophobacteraceae</taxon>
        <taxon>Desulfacinum</taxon>
    </lineage>
</organism>